<protein>
    <submittedName>
        <fullName evidence="1">Uncharacterized protein</fullName>
    </submittedName>
</protein>
<accession>A0A0F8YKK6</accession>
<proteinExistence type="predicted"/>
<reference evidence="1" key="1">
    <citation type="journal article" date="2015" name="Nature">
        <title>Complex archaea that bridge the gap between prokaryotes and eukaryotes.</title>
        <authorList>
            <person name="Spang A."/>
            <person name="Saw J.H."/>
            <person name="Jorgensen S.L."/>
            <person name="Zaremba-Niedzwiedzka K."/>
            <person name="Martijn J."/>
            <person name="Lind A.E."/>
            <person name="van Eijk R."/>
            <person name="Schleper C."/>
            <person name="Guy L."/>
            <person name="Ettema T.J."/>
        </authorList>
    </citation>
    <scope>NUCLEOTIDE SEQUENCE</scope>
</reference>
<dbReference type="AlphaFoldDB" id="A0A0F8YKK6"/>
<evidence type="ECO:0000313" key="1">
    <source>
        <dbReference type="EMBL" id="KKK74265.1"/>
    </source>
</evidence>
<dbReference type="EMBL" id="LAZR01056401">
    <property type="protein sequence ID" value="KKK74265.1"/>
    <property type="molecule type" value="Genomic_DNA"/>
</dbReference>
<gene>
    <name evidence="1" type="ORF">LCGC14_2885480</name>
</gene>
<name>A0A0F8YKK6_9ZZZZ</name>
<comment type="caution">
    <text evidence="1">The sequence shown here is derived from an EMBL/GenBank/DDBJ whole genome shotgun (WGS) entry which is preliminary data.</text>
</comment>
<organism evidence="1">
    <name type="scientific">marine sediment metagenome</name>
    <dbReference type="NCBI Taxonomy" id="412755"/>
    <lineage>
        <taxon>unclassified sequences</taxon>
        <taxon>metagenomes</taxon>
        <taxon>ecological metagenomes</taxon>
    </lineage>
</organism>
<sequence length="84" mass="10108">MDAKEYLERKGLCDHDYSDSGMIKHISEMMEEYHQAKSKEEAEEKYEMAGKFIKKNITWYNFYDRRTELGKIWDKAFRIASGKE</sequence>